<feature type="compositionally biased region" description="Polar residues" evidence="1">
    <location>
        <begin position="91"/>
        <end position="101"/>
    </location>
</feature>
<reference evidence="3" key="1">
    <citation type="submission" date="2021-02" db="EMBL/GenBank/DDBJ databases">
        <authorList>
            <person name="Nowell W R."/>
        </authorList>
    </citation>
    <scope>NUCLEOTIDE SEQUENCE</scope>
</reference>
<gene>
    <name evidence="3" type="ORF">IZO911_LOCUS8357</name>
</gene>
<feature type="region of interest" description="Disordered" evidence="1">
    <location>
        <begin position="65"/>
        <end position="101"/>
    </location>
</feature>
<protein>
    <recommendedName>
        <fullName evidence="2">CBM21 domain-containing protein</fullName>
    </recommendedName>
</protein>
<dbReference type="PANTHER" id="PTHR12307:SF36">
    <property type="entry name" value="GLYCOGEN-BINDING SUBUNIT 76A"/>
    <property type="match status" value="1"/>
</dbReference>
<dbReference type="PANTHER" id="PTHR12307">
    <property type="entry name" value="PROTEIN PHOSPHATASE 1 REGULATORY SUBUNIT"/>
    <property type="match status" value="1"/>
</dbReference>
<dbReference type="GO" id="GO:0005979">
    <property type="term" value="P:regulation of glycogen biosynthetic process"/>
    <property type="evidence" value="ECO:0007669"/>
    <property type="project" value="TreeGrafter"/>
</dbReference>
<organism evidence="3 4">
    <name type="scientific">Adineta steineri</name>
    <dbReference type="NCBI Taxonomy" id="433720"/>
    <lineage>
        <taxon>Eukaryota</taxon>
        <taxon>Metazoa</taxon>
        <taxon>Spiralia</taxon>
        <taxon>Gnathifera</taxon>
        <taxon>Rotifera</taxon>
        <taxon>Eurotatoria</taxon>
        <taxon>Bdelloidea</taxon>
        <taxon>Adinetida</taxon>
        <taxon>Adinetidae</taxon>
        <taxon>Adineta</taxon>
    </lineage>
</organism>
<feature type="compositionally biased region" description="Low complexity" evidence="1">
    <location>
        <begin position="69"/>
        <end position="81"/>
    </location>
</feature>
<proteinExistence type="predicted"/>
<evidence type="ECO:0000313" key="3">
    <source>
        <dbReference type="EMBL" id="CAF0827727.1"/>
    </source>
</evidence>
<dbReference type="Gene3D" id="2.60.40.2440">
    <property type="entry name" value="Carbohydrate binding type-21 domain"/>
    <property type="match status" value="1"/>
</dbReference>
<dbReference type="PROSITE" id="PS51159">
    <property type="entry name" value="CBM21"/>
    <property type="match status" value="1"/>
</dbReference>
<feature type="domain" description="CBM21" evidence="2">
    <location>
        <begin position="405"/>
        <end position="515"/>
    </location>
</feature>
<name>A0A813UDW1_9BILA</name>
<dbReference type="InterPro" id="IPR050782">
    <property type="entry name" value="PP1_regulatory_subunit_3"/>
</dbReference>
<dbReference type="InterPro" id="IPR038175">
    <property type="entry name" value="CBM21_dom_sf"/>
</dbReference>
<dbReference type="AlphaFoldDB" id="A0A813UDW1"/>
<dbReference type="Pfam" id="PF03370">
    <property type="entry name" value="CBM_21"/>
    <property type="match status" value="1"/>
</dbReference>
<evidence type="ECO:0000313" key="4">
    <source>
        <dbReference type="Proteomes" id="UP000663860"/>
    </source>
</evidence>
<dbReference type="GO" id="GO:0008157">
    <property type="term" value="F:protein phosphatase 1 binding"/>
    <property type="evidence" value="ECO:0007669"/>
    <property type="project" value="TreeGrafter"/>
</dbReference>
<sequence>MSLNTKQTNDNDRVDAPFLLSNDKVIHYLQNSRRCSNNNNNNNNDSLNVLHKSSSHTHDLFFVKDSSMNNNHNNNNNHQQQSEQRIRSCSEDGSSSSVNDTLSRSDFSLGSSLSDPGGFCSIFSSNTSSSGICSTFSDVGHEENTSTSSEELDFNLGFDQISDNDDIEVANLDEINDDDECEYNDKDDQQLTTENSVETATLLDGNDSNLDARISELEEFLRKSYNSTNIDDYEFNNDDTITAHQTKQRASFLHDSTYTLCPQDRFSAYTDGDDHEDEHIANGIGIRSNSLGIVPSNRKAVLINKPPKKVVRFADKLGLDLESIRYMTPPDQSTNSLIQECIRIKLEQLRVAKNQSSISSLSQSPFDLAANSTRTPSSSTLSASTKSSKQYYLVSKYFTSPTNIIPLVYERQVMLECLYTKDSIAYGTVRVHNCAYDKRIFARITDNEWETYQDNQAWHSMNYTNTNTDTFTFEIRLGKYNNDAKVPKQIYFAICLQAMCQEYWDNNLGWNYLLDVIER</sequence>
<dbReference type="InterPro" id="IPR005036">
    <property type="entry name" value="CBM21_dom"/>
</dbReference>
<comment type="caution">
    <text evidence="3">The sequence shown here is derived from an EMBL/GenBank/DDBJ whole genome shotgun (WGS) entry which is preliminary data.</text>
</comment>
<dbReference type="Proteomes" id="UP000663860">
    <property type="component" value="Unassembled WGS sequence"/>
</dbReference>
<dbReference type="EMBL" id="CAJNOE010000056">
    <property type="protein sequence ID" value="CAF0827727.1"/>
    <property type="molecule type" value="Genomic_DNA"/>
</dbReference>
<evidence type="ECO:0000256" key="1">
    <source>
        <dbReference type="SAM" id="MobiDB-lite"/>
    </source>
</evidence>
<dbReference type="GO" id="GO:0000164">
    <property type="term" value="C:protein phosphatase type 1 complex"/>
    <property type="evidence" value="ECO:0007669"/>
    <property type="project" value="TreeGrafter"/>
</dbReference>
<dbReference type="GO" id="GO:2001069">
    <property type="term" value="F:glycogen binding"/>
    <property type="evidence" value="ECO:0007669"/>
    <property type="project" value="TreeGrafter"/>
</dbReference>
<evidence type="ECO:0000259" key="2">
    <source>
        <dbReference type="PROSITE" id="PS51159"/>
    </source>
</evidence>
<accession>A0A813UDW1</accession>